<dbReference type="InterPro" id="IPR006059">
    <property type="entry name" value="SBP"/>
</dbReference>
<sequence>MKLHLSTGARLTAVAGVLGLTAACGGTSGAAETGGPVTISFLSYNYGTPDLGGQGTQQLIDAFQREHPDIRIKPQGVATKDVLTKLRTDTAAGSPPDVAQIGWSKMAEAATSLPLVPVQDIPPAGAWSSHVAGISPAIMKAVERDGKVWAMPYTMSVPVLYVNADLFKKAGLDPAKPPETVEDVKSAALKIKAKGAEGVYFDVANAGKSDFLTQSVIASNGGALVGSDGSVTLDQPDAVRALSAMSDLTKSGAQPSVSTDDATAAFAAGRLGMLVTSTALLTSLEKAAAGKFELRTGAFPGFAGKPARPTYSGAGLAVLAKDERHRQAAWEFIRFLSSEQGYTIITSTIGYLPLRRSIVGDDRYLGPYFAKNQLLKPSLEKLETVAPYSSFPGKRANEAVIVLQDQAVEPIVFRGADPARTLSAAADKIRALVQR</sequence>
<dbReference type="Gene3D" id="3.40.190.10">
    <property type="entry name" value="Periplasmic binding protein-like II"/>
    <property type="match status" value="1"/>
</dbReference>
<accession>A0ABV8GHW8</accession>
<comment type="caution">
    <text evidence="1">The sequence shown here is derived from an EMBL/GenBank/DDBJ whole genome shotgun (WGS) entry which is preliminary data.</text>
</comment>
<dbReference type="RefSeq" id="WP_379532452.1">
    <property type="nucleotide sequence ID" value="NZ_JBHSBI010000022.1"/>
</dbReference>
<dbReference type="EMBL" id="JBHSBI010000022">
    <property type="protein sequence ID" value="MFC4012549.1"/>
    <property type="molecule type" value="Genomic_DNA"/>
</dbReference>
<dbReference type="InterPro" id="IPR050490">
    <property type="entry name" value="Bact_solute-bd_prot1"/>
</dbReference>
<evidence type="ECO:0000313" key="2">
    <source>
        <dbReference type="Proteomes" id="UP001595851"/>
    </source>
</evidence>
<dbReference type="Pfam" id="PF01547">
    <property type="entry name" value="SBP_bac_1"/>
    <property type="match status" value="1"/>
</dbReference>
<name>A0ABV8GHW8_9ACTN</name>
<organism evidence="1 2">
    <name type="scientific">Nonomuraea purpurea</name>
    <dbReference type="NCBI Taxonomy" id="1849276"/>
    <lineage>
        <taxon>Bacteria</taxon>
        <taxon>Bacillati</taxon>
        <taxon>Actinomycetota</taxon>
        <taxon>Actinomycetes</taxon>
        <taxon>Streptosporangiales</taxon>
        <taxon>Streptosporangiaceae</taxon>
        <taxon>Nonomuraea</taxon>
    </lineage>
</organism>
<dbReference type="PANTHER" id="PTHR43649">
    <property type="entry name" value="ARABINOSE-BINDING PROTEIN-RELATED"/>
    <property type="match status" value="1"/>
</dbReference>
<dbReference type="Proteomes" id="UP001595851">
    <property type="component" value="Unassembled WGS sequence"/>
</dbReference>
<dbReference type="SUPFAM" id="SSF53850">
    <property type="entry name" value="Periplasmic binding protein-like II"/>
    <property type="match status" value="1"/>
</dbReference>
<evidence type="ECO:0000313" key="1">
    <source>
        <dbReference type="EMBL" id="MFC4012549.1"/>
    </source>
</evidence>
<keyword evidence="2" id="KW-1185">Reference proteome</keyword>
<dbReference type="PANTHER" id="PTHR43649:SF12">
    <property type="entry name" value="DIACETYLCHITOBIOSE BINDING PROTEIN DASA"/>
    <property type="match status" value="1"/>
</dbReference>
<protein>
    <submittedName>
        <fullName evidence="1">ABC transporter substrate-binding protein</fullName>
    </submittedName>
</protein>
<dbReference type="PROSITE" id="PS51257">
    <property type="entry name" value="PROKAR_LIPOPROTEIN"/>
    <property type="match status" value="1"/>
</dbReference>
<proteinExistence type="predicted"/>
<reference evidence="2" key="1">
    <citation type="journal article" date="2019" name="Int. J. Syst. Evol. Microbiol.">
        <title>The Global Catalogue of Microorganisms (GCM) 10K type strain sequencing project: providing services to taxonomists for standard genome sequencing and annotation.</title>
        <authorList>
            <consortium name="The Broad Institute Genomics Platform"/>
            <consortium name="The Broad Institute Genome Sequencing Center for Infectious Disease"/>
            <person name="Wu L."/>
            <person name="Ma J."/>
        </authorList>
    </citation>
    <scope>NUCLEOTIDE SEQUENCE [LARGE SCALE GENOMIC DNA]</scope>
    <source>
        <strain evidence="2">TBRC 1276</strain>
    </source>
</reference>
<gene>
    <name evidence="1" type="ORF">ACFOY2_35305</name>
</gene>
<dbReference type="CDD" id="cd14748">
    <property type="entry name" value="PBP2_UgpB"/>
    <property type="match status" value="1"/>
</dbReference>